<dbReference type="PANTHER" id="PTHR22594">
    <property type="entry name" value="ASPARTYL/LYSYL-TRNA SYNTHETASE"/>
    <property type="match status" value="1"/>
</dbReference>
<dbReference type="RefSeq" id="WP_161820752.1">
    <property type="nucleotide sequence ID" value="NZ_LSRS01000001.1"/>
</dbReference>
<dbReference type="InterPro" id="IPR045864">
    <property type="entry name" value="aa-tRNA-synth_II/BPL/LPL"/>
</dbReference>
<keyword evidence="5 7" id="KW-0648">Protein biosynthesis</keyword>
<sequence length="604" mass="68550">MSESMQGLKRSHYCGELTAVDNGRVVTLMGWVNTRRDHGGLIFVDLRDRTGLIQVVFSPEINSASFTKAGGVRSEYVLAVTGRVSIRPEGTDNPNLATGEIEVLVDELRVLSQAKTPPFYIEDGVEVDENLRLRYRYLDLRRPEMQHALHLRHRAAKAVRDFLDEHGFWEIDTPMLTRSTPEGARDFLVPSRLNAGRFYALPQSPQLFKQLLMVSGVDRYFQIVRCFRDEDLRADRQPEFTQIDMELSFVDVEDVLELMEKMVSRLCREMVGLEVETPLPRFTYQEAMDRFGSDKPDTRFGMELVDITDIARGCGFKVFTSAAEEGGQVRGINAAGCGGYSRKDIDDLTKFAAIYRARGLAYFIVTAEGAKSPITKFFNDQEIAAILERFNAREGDLLLFVADQPDVVAASLGALRVHLAEQLDIIPRDKFNFLWVTDFPLLEYDEEEKRWVAMHHPFTSPLEEDLPLLQTDPGKVRARAYDIVLNGIEIGGGSIRIHRRDVQELMFNAIGLTKEEAHEKFFYMLEAFEYGTPPHGGIAFGFDRLIMLLAGKKTIRDVIPFPKTQSATDLMTMAPGNVDERQLRELHIKSTLKKLPDQNNNKNK</sequence>
<dbReference type="InterPro" id="IPR006195">
    <property type="entry name" value="aa-tRNA-synth_II"/>
</dbReference>
<feature type="binding site" evidence="7">
    <location>
        <begin position="228"/>
        <end position="230"/>
    </location>
    <ligand>
        <name>ATP</name>
        <dbReference type="ChEBI" id="CHEBI:30616"/>
    </ligand>
</feature>
<feature type="binding site" evidence="7">
    <location>
        <position position="237"/>
    </location>
    <ligand>
        <name>ATP</name>
        <dbReference type="ChEBI" id="CHEBI:30616"/>
    </ligand>
</feature>
<dbReference type="InterPro" id="IPR012340">
    <property type="entry name" value="NA-bd_OB-fold"/>
</dbReference>
<gene>
    <name evidence="7 9" type="primary">aspS</name>
    <name evidence="9" type="ORF">SPSYN_00330</name>
</gene>
<keyword evidence="3 7" id="KW-0547">Nucleotide-binding</keyword>
<dbReference type="GO" id="GO:0004815">
    <property type="term" value="F:aspartate-tRNA ligase activity"/>
    <property type="evidence" value="ECO:0007669"/>
    <property type="project" value="UniProtKB-UniRule"/>
</dbReference>
<dbReference type="Gene3D" id="3.30.930.10">
    <property type="entry name" value="Bira Bifunctional Protein, Domain 2"/>
    <property type="match status" value="1"/>
</dbReference>
<dbReference type="SUPFAM" id="SSF55261">
    <property type="entry name" value="GAD domain-like"/>
    <property type="match status" value="1"/>
</dbReference>
<comment type="catalytic activity">
    <reaction evidence="7">
        <text>tRNA(Asx) + L-aspartate + ATP = L-aspartyl-tRNA(Asx) + AMP + diphosphate</text>
        <dbReference type="Rhea" id="RHEA:18349"/>
        <dbReference type="Rhea" id="RHEA-COMP:9710"/>
        <dbReference type="Rhea" id="RHEA-COMP:9711"/>
        <dbReference type="ChEBI" id="CHEBI:29991"/>
        <dbReference type="ChEBI" id="CHEBI:30616"/>
        <dbReference type="ChEBI" id="CHEBI:33019"/>
        <dbReference type="ChEBI" id="CHEBI:78442"/>
        <dbReference type="ChEBI" id="CHEBI:78516"/>
        <dbReference type="ChEBI" id="CHEBI:456215"/>
        <dbReference type="EC" id="6.1.1.23"/>
    </reaction>
</comment>
<dbReference type="Gene3D" id="3.30.1360.30">
    <property type="entry name" value="GAD-like domain"/>
    <property type="match status" value="1"/>
</dbReference>
<dbReference type="SUPFAM" id="SSF50249">
    <property type="entry name" value="Nucleic acid-binding proteins"/>
    <property type="match status" value="1"/>
</dbReference>
<dbReference type="NCBIfam" id="NF001750">
    <property type="entry name" value="PRK00476.1"/>
    <property type="match status" value="1"/>
</dbReference>
<feature type="domain" description="Aminoacyl-transfer RNA synthetases class-II family profile" evidence="8">
    <location>
        <begin position="149"/>
        <end position="560"/>
    </location>
</feature>
<dbReference type="InterPro" id="IPR047089">
    <property type="entry name" value="Asp-tRNA-ligase_1_N"/>
</dbReference>
<feature type="binding site" evidence="7">
    <location>
        <position position="455"/>
    </location>
    <ligand>
        <name>L-aspartate</name>
        <dbReference type="ChEBI" id="CHEBI:29991"/>
    </ligand>
</feature>
<accession>A0A9D2WTE5</accession>
<dbReference type="OrthoDB" id="9802326at2"/>
<dbReference type="AlphaFoldDB" id="A0A9D2WTE5"/>
<dbReference type="Pfam" id="PF02938">
    <property type="entry name" value="GAD"/>
    <property type="match status" value="1"/>
</dbReference>
<dbReference type="InterPro" id="IPR004364">
    <property type="entry name" value="Aa-tRNA-synt_II"/>
</dbReference>
<keyword evidence="10" id="KW-1185">Reference proteome</keyword>
<evidence type="ECO:0000256" key="5">
    <source>
        <dbReference type="ARBA" id="ARBA00022917"/>
    </source>
</evidence>
<keyword evidence="4 7" id="KW-0067">ATP-binding</keyword>
<dbReference type="CDD" id="cd00777">
    <property type="entry name" value="AspRS_core"/>
    <property type="match status" value="1"/>
</dbReference>
<reference evidence="9" key="1">
    <citation type="submission" date="2016-02" db="EMBL/GenBank/DDBJ databases">
        <title>Draft Genome Sequence of Sporotomaculum syntrophicum Strain FB, a Syntrophic Benzoate Degrader.</title>
        <authorList>
            <person name="Nobu M.K."/>
            <person name="Narihiro T."/>
            <person name="Qiu Y.-L."/>
            <person name="Ohashi A."/>
            <person name="Liu W.-T."/>
            <person name="Yuji S."/>
        </authorList>
    </citation>
    <scope>NUCLEOTIDE SEQUENCE</scope>
    <source>
        <strain evidence="9">FB</strain>
    </source>
</reference>
<evidence type="ECO:0000256" key="1">
    <source>
        <dbReference type="ARBA" id="ARBA00006303"/>
    </source>
</evidence>
<keyword evidence="7" id="KW-0963">Cytoplasm</keyword>
<feature type="binding site" evidence="7">
    <location>
        <position position="182"/>
    </location>
    <ligand>
        <name>L-aspartate</name>
        <dbReference type="ChEBI" id="CHEBI:29991"/>
    </ligand>
</feature>
<evidence type="ECO:0000259" key="8">
    <source>
        <dbReference type="PROSITE" id="PS50862"/>
    </source>
</evidence>
<feature type="region of interest" description="Aspartate" evidence="7">
    <location>
        <begin position="206"/>
        <end position="209"/>
    </location>
</feature>
<comment type="subunit">
    <text evidence="7">Homodimer.</text>
</comment>
<feature type="site" description="Important for tRNA non-discrimination" evidence="7">
    <location>
        <position position="38"/>
    </location>
</feature>
<dbReference type="PRINTS" id="PR01042">
    <property type="entry name" value="TRNASYNTHASP"/>
</dbReference>
<evidence type="ECO:0000256" key="4">
    <source>
        <dbReference type="ARBA" id="ARBA00022840"/>
    </source>
</evidence>
<evidence type="ECO:0000256" key="2">
    <source>
        <dbReference type="ARBA" id="ARBA00022598"/>
    </source>
</evidence>
<dbReference type="GO" id="GO:0003676">
    <property type="term" value="F:nucleic acid binding"/>
    <property type="evidence" value="ECO:0007669"/>
    <property type="project" value="InterPro"/>
</dbReference>
<keyword evidence="6 7" id="KW-0030">Aminoacyl-tRNA synthetase</keyword>
<dbReference type="Pfam" id="PF00152">
    <property type="entry name" value="tRNA-synt_2"/>
    <property type="match status" value="1"/>
</dbReference>
<dbReference type="Proteomes" id="UP000798488">
    <property type="component" value="Unassembled WGS sequence"/>
</dbReference>
<dbReference type="InterPro" id="IPR004365">
    <property type="entry name" value="NA-bd_OB_tRNA"/>
</dbReference>
<dbReference type="CDD" id="cd04317">
    <property type="entry name" value="EcAspRS_like_N"/>
    <property type="match status" value="1"/>
</dbReference>
<dbReference type="SUPFAM" id="SSF55681">
    <property type="entry name" value="Class II aaRS and biotin synthetases"/>
    <property type="match status" value="1"/>
</dbReference>
<comment type="caution">
    <text evidence="9">The sequence shown here is derived from an EMBL/GenBank/DDBJ whole genome shotgun (WGS) entry which is preliminary data.</text>
</comment>
<name>A0A9D2WTE5_9FIRM</name>
<protein>
    <recommendedName>
        <fullName evidence="7">Aspartate--tRNA(Asp/Asn) ligase</fullName>
        <ecNumber evidence="7">6.1.1.23</ecNumber>
    </recommendedName>
    <alternativeName>
        <fullName evidence="7">Aspartyl-tRNA synthetase</fullName>
        <shortName evidence="7">AspRS</shortName>
    </alternativeName>
    <alternativeName>
        <fullName evidence="7">Non-discriminating aspartyl-tRNA synthetase</fullName>
        <shortName evidence="7">ND-AspRS</shortName>
    </alternativeName>
</protein>
<comment type="similarity">
    <text evidence="1 7">Belongs to the class-II aminoacyl-tRNA synthetase family. Type 1 subfamily.</text>
</comment>
<dbReference type="GO" id="GO:0140096">
    <property type="term" value="F:catalytic activity, acting on a protein"/>
    <property type="evidence" value="ECO:0007669"/>
    <property type="project" value="UniProtKB-ARBA"/>
</dbReference>
<feature type="binding site" evidence="7">
    <location>
        <position position="228"/>
    </location>
    <ligand>
        <name>L-aspartate</name>
        <dbReference type="ChEBI" id="CHEBI:29991"/>
    </ligand>
</feature>
<feature type="binding site" evidence="7">
    <location>
        <position position="489"/>
    </location>
    <ligand>
        <name>ATP</name>
        <dbReference type="ChEBI" id="CHEBI:30616"/>
    </ligand>
</feature>
<dbReference type="HAMAP" id="MF_00044">
    <property type="entry name" value="Asp_tRNA_synth_type1"/>
    <property type="match status" value="1"/>
</dbReference>
<dbReference type="InterPro" id="IPR004115">
    <property type="entry name" value="GAD-like_sf"/>
</dbReference>
<dbReference type="PANTHER" id="PTHR22594:SF5">
    <property type="entry name" value="ASPARTATE--TRNA LIGASE, MITOCHONDRIAL"/>
    <property type="match status" value="1"/>
</dbReference>
<evidence type="ECO:0000256" key="6">
    <source>
        <dbReference type="ARBA" id="ARBA00023146"/>
    </source>
</evidence>
<dbReference type="NCBIfam" id="TIGR00459">
    <property type="entry name" value="aspS_bact"/>
    <property type="match status" value="1"/>
</dbReference>
<dbReference type="GO" id="GO:0050560">
    <property type="term" value="F:aspartate-tRNA(Asn) ligase activity"/>
    <property type="evidence" value="ECO:0007669"/>
    <property type="project" value="UniProtKB-EC"/>
</dbReference>
<dbReference type="GO" id="GO:0005524">
    <property type="term" value="F:ATP binding"/>
    <property type="evidence" value="ECO:0007669"/>
    <property type="project" value="UniProtKB-UniRule"/>
</dbReference>
<dbReference type="EMBL" id="LSRS01000001">
    <property type="protein sequence ID" value="KAF1086611.1"/>
    <property type="molecule type" value="Genomic_DNA"/>
</dbReference>
<feature type="site" description="Important for tRNA non-discrimination" evidence="7">
    <location>
        <position position="90"/>
    </location>
</feature>
<dbReference type="InterPro" id="IPR029351">
    <property type="entry name" value="GAD_dom"/>
</dbReference>
<proteinExistence type="inferred from homology"/>
<evidence type="ECO:0000256" key="7">
    <source>
        <dbReference type="HAMAP-Rule" id="MF_00044"/>
    </source>
</evidence>
<comment type="subcellular location">
    <subcellularLocation>
        <location evidence="7">Cytoplasm</location>
    </subcellularLocation>
</comment>
<dbReference type="Pfam" id="PF01336">
    <property type="entry name" value="tRNA_anti-codon"/>
    <property type="match status" value="1"/>
</dbReference>
<dbReference type="GO" id="GO:0016740">
    <property type="term" value="F:transferase activity"/>
    <property type="evidence" value="ECO:0007669"/>
    <property type="project" value="UniProtKB-ARBA"/>
</dbReference>
<dbReference type="GO" id="GO:0005737">
    <property type="term" value="C:cytoplasm"/>
    <property type="evidence" value="ECO:0007669"/>
    <property type="project" value="UniProtKB-SubCell"/>
</dbReference>
<comment type="function">
    <text evidence="7">Aspartyl-tRNA synthetase with relaxed tRNA specificity since it is able to aspartylate not only its cognate tRNA(Asp) but also tRNA(Asn). Reaction proceeds in two steps: L-aspartate is first activated by ATP to form Asp-AMP and then transferred to the acceptor end of tRNA(Asp/Asn).</text>
</comment>
<evidence type="ECO:0000313" key="10">
    <source>
        <dbReference type="Proteomes" id="UP000798488"/>
    </source>
</evidence>
<feature type="binding site" evidence="7">
    <location>
        <begin position="541"/>
        <end position="544"/>
    </location>
    <ligand>
        <name>ATP</name>
        <dbReference type="ChEBI" id="CHEBI:30616"/>
    </ligand>
</feature>
<dbReference type="InterPro" id="IPR002312">
    <property type="entry name" value="Asp/Asn-tRNA-synth_IIb"/>
</dbReference>
<dbReference type="PROSITE" id="PS50862">
    <property type="entry name" value="AA_TRNA_LIGASE_II"/>
    <property type="match status" value="1"/>
</dbReference>
<dbReference type="InterPro" id="IPR047090">
    <property type="entry name" value="AspRS_core"/>
</dbReference>
<dbReference type="GO" id="GO:0006422">
    <property type="term" value="P:aspartyl-tRNA aminoacylation"/>
    <property type="evidence" value="ECO:0007669"/>
    <property type="project" value="UniProtKB-UniRule"/>
</dbReference>
<evidence type="ECO:0000313" key="9">
    <source>
        <dbReference type="EMBL" id="KAF1086611.1"/>
    </source>
</evidence>
<dbReference type="Gene3D" id="2.40.50.140">
    <property type="entry name" value="Nucleic acid-binding proteins"/>
    <property type="match status" value="1"/>
</dbReference>
<dbReference type="InterPro" id="IPR004524">
    <property type="entry name" value="Asp-tRNA-ligase_1"/>
</dbReference>
<dbReference type="EC" id="6.1.1.23" evidence="7"/>
<feature type="binding site" evidence="7">
    <location>
        <position position="496"/>
    </location>
    <ligand>
        <name>L-aspartate</name>
        <dbReference type="ChEBI" id="CHEBI:29991"/>
    </ligand>
</feature>
<keyword evidence="2 7" id="KW-0436">Ligase</keyword>
<organism evidence="9 10">
    <name type="scientific">Sporotomaculum syntrophicum</name>
    <dbReference type="NCBI Taxonomy" id="182264"/>
    <lineage>
        <taxon>Bacteria</taxon>
        <taxon>Bacillati</taxon>
        <taxon>Bacillota</taxon>
        <taxon>Clostridia</taxon>
        <taxon>Eubacteriales</taxon>
        <taxon>Desulfallaceae</taxon>
        <taxon>Sporotomaculum</taxon>
    </lineage>
</organism>
<evidence type="ECO:0000256" key="3">
    <source>
        <dbReference type="ARBA" id="ARBA00022741"/>
    </source>
</evidence>